<dbReference type="RefSeq" id="WP_131163480.1">
    <property type="nucleotide sequence ID" value="NZ_CP076657.1"/>
</dbReference>
<evidence type="ECO:0000259" key="2">
    <source>
        <dbReference type="PROSITE" id="PS51352"/>
    </source>
</evidence>
<accession>A0A4V2JQF3</accession>
<dbReference type="GO" id="GO:0016491">
    <property type="term" value="F:oxidoreductase activity"/>
    <property type="evidence" value="ECO:0007669"/>
    <property type="project" value="InterPro"/>
</dbReference>
<dbReference type="Proteomes" id="UP000292583">
    <property type="component" value="Unassembled WGS sequence"/>
</dbReference>
<dbReference type="Pfam" id="PF00578">
    <property type="entry name" value="AhpC-TSA"/>
    <property type="match status" value="1"/>
</dbReference>
<dbReference type="InterPro" id="IPR000866">
    <property type="entry name" value="AhpC/TSA"/>
</dbReference>
<feature type="signal peptide" evidence="1">
    <location>
        <begin position="1"/>
        <end position="19"/>
    </location>
</feature>
<dbReference type="PANTHER" id="PTHR42852:SF13">
    <property type="entry name" value="PROTEIN DIPZ"/>
    <property type="match status" value="1"/>
</dbReference>
<dbReference type="PANTHER" id="PTHR42852">
    <property type="entry name" value="THIOL:DISULFIDE INTERCHANGE PROTEIN DSBE"/>
    <property type="match status" value="1"/>
</dbReference>
<evidence type="ECO:0000256" key="1">
    <source>
        <dbReference type="SAM" id="SignalP"/>
    </source>
</evidence>
<dbReference type="Gene3D" id="3.40.30.10">
    <property type="entry name" value="Glutaredoxin"/>
    <property type="match status" value="1"/>
</dbReference>
<dbReference type="SUPFAM" id="SSF52833">
    <property type="entry name" value="Thioredoxin-like"/>
    <property type="match status" value="1"/>
</dbReference>
<keyword evidence="1" id="KW-0732">Signal</keyword>
<dbReference type="GO" id="GO:0016209">
    <property type="term" value="F:antioxidant activity"/>
    <property type="evidence" value="ECO:0007669"/>
    <property type="project" value="InterPro"/>
</dbReference>
<sequence length="188" mass="21824">MTFKKIFFLFVIFSLFFTACDKNSKEKDEQGLTQKNISSNKIENTKNSFALTMLNGNSLSIKTQNDKITFNNNNKISLFMFFTTWCKPCIAQILDLNRFEEKYKQNLQIIGILIEEQDRQNIEAFMQKNKIKFDVAIGDNNYLFAKSLGGINGMPTLFLFDKNNNLIRQYLGLIPIEMLEIDIQKAID</sequence>
<proteinExistence type="predicted"/>
<dbReference type="InterPro" id="IPR013766">
    <property type="entry name" value="Thioredoxin_domain"/>
</dbReference>
<protein>
    <submittedName>
        <fullName evidence="3">TlpA family protein disulfide reductase</fullName>
    </submittedName>
</protein>
<gene>
    <name evidence="3" type="ORF">DU473_06380</name>
</gene>
<dbReference type="AlphaFoldDB" id="A0A4V2JQF3"/>
<dbReference type="InterPro" id="IPR036249">
    <property type="entry name" value="Thioredoxin-like_sf"/>
</dbReference>
<organism evidence="3 4">
    <name type="scientific">Campylobacter novaezeelandiae</name>
    <dbReference type="NCBI Taxonomy" id="2267891"/>
    <lineage>
        <taxon>Bacteria</taxon>
        <taxon>Pseudomonadati</taxon>
        <taxon>Campylobacterota</taxon>
        <taxon>Epsilonproteobacteria</taxon>
        <taxon>Campylobacterales</taxon>
        <taxon>Campylobacteraceae</taxon>
        <taxon>Campylobacter</taxon>
    </lineage>
</organism>
<comment type="caution">
    <text evidence="3">The sequence shown here is derived from an EMBL/GenBank/DDBJ whole genome shotgun (WGS) entry which is preliminary data.</text>
</comment>
<dbReference type="EMBL" id="QPGR01000012">
    <property type="protein sequence ID" value="TBR79930.1"/>
    <property type="molecule type" value="Genomic_DNA"/>
</dbReference>
<feature type="domain" description="Thioredoxin" evidence="2">
    <location>
        <begin position="40"/>
        <end position="188"/>
    </location>
</feature>
<keyword evidence="4" id="KW-1185">Reference proteome</keyword>
<dbReference type="PROSITE" id="PS51352">
    <property type="entry name" value="THIOREDOXIN_2"/>
    <property type="match status" value="1"/>
</dbReference>
<dbReference type="OrthoDB" id="9813820at2"/>
<dbReference type="PROSITE" id="PS51257">
    <property type="entry name" value="PROKAR_LIPOPROTEIN"/>
    <property type="match status" value="1"/>
</dbReference>
<evidence type="ECO:0000313" key="3">
    <source>
        <dbReference type="EMBL" id="TBR79930.1"/>
    </source>
</evidence>
<dbReference type="InterPro" id="IPR050553">
    <property type="entry name" value="Thioredoxin_ResA/DsbE_sf"/>
</dbReference>
<evidence type="ECO:0000313" key="4">
    <source>
        <dbReference type="Proteomes" id="UP000292583"/>
    </source>
</evidence>
<feature type="chain" id="PRO_5020210323" evidence="1">
    <location>
        <begin position="20"/>
        <end position="188"/>
    </location>
</feature>
<name>A0A4V2JQF3_9BACT</name>
<dbReference type="CDD" id="cd02966">
    <property type="entry name" value="TlpA_like_family"/>
    <property type="match status" value="1"/>
</dbReference>
<reference evidence="3 4" key="1">
    <citation type="submission" date="2018-07" db="EMBL/GenBank/DDBJ databases">
        <title>Campylobacter zealandensis sp. nov., isolated from birds and water in New Zealand.</title>
        <authorList>
            <person name="Wilkinson D.A."/>
            <person name="Biggs P.J."/>
            <person name="French N.P."/>
            <person name="Midwinter A.C."/>
        </authorList>
    </citation>
    <scope>NUCLEOTIDE SEQUENCE [LARGE SCALE GENOMIC DNA]</scope>
    <source>
        <strain evidence="3 4">B423b</strain>
    </source>
</reference>